<protein>
    <submittedName>
        <fullName evidence="2">Uncharacterized protein LOC113083309</fullName>
    </submittedName>
</protein>
<evidence type="ECO:0000313" key="1">
    <source>
        <dbReference type="Proteomes" id="UP000515129"/>
    </source>
</evidence>
<evidence type="ECO:0000313" key="2">
    <source>
        <dbReference type="RefSeq" id="XP_026110245.1"/>
    </source>
</evidence>
<dbReference type="PANTHER" id="PTHR17609">
    <property type="entry name" value="HMG DOMAIN-CONTAINING PROTEIN 3"/>
    <property type="match status" value="1"/>
</dbReference>
<gene>
    <name evidence="2" type="primary">LOC113083309</name>
</gene>
<dbReference type="KEGG" id="caua:113083309"/>
<keyword evidence="1" id="KW-1185">Reference proteome</keyword>
<dbReference type="InterPro" id="IPR039598">
    <property type="entry name" value="HMGXB3"/>
</dbReference>
<dbReference type="Proteomes" id="UP000515129">
    <property type="component" value="Unplaced"/>
</dbReference>
<proteinExistence type="predicted"/>
<dbReference type="RefSeq" id="XP_026110245.1">
    <property type="nucleotide sequence ID" value="XM_026254460.1"/>
</dbReference>
<organism evidence="1 2">
    <name type="scientific">Carassius auratus</name>
    <name type="common">Goldfish</name>
    <dbReference type="NCBI Taxonomy" id="7957"/>
    <lineage>
        <taxon>Eukaryota</taxon>
        <taxon>Metazoa</taxon>
        <taxon>Chordata</taxon>
        <taxon>Craniata</taxon>
        <taxon>Vertebrata</taxon>
        <taxon>Euteleostomi</taxon>
        <taxon>Actinopterygii</taxon>
        <taxon>Neopterygii</taxon>
        <taxon>Teleostei</taxon>
        <taxon>Ostariophysi</taxon>
        <taxon>Cypriniformes</taxon>
        <taxon>Cyprinidae</taxon>
        <taxon>Cyprininae</taxon>
        <taxon>Carassius</taxon>
    </lineage>
</organism>
<dbReference type="PANTHER" id="PTHR17609:SF3">
    <property type="entry name" value="SAP DOMAIN-CONTAINING PROTEIN"/>
    <property type="match status" value="1"/>
</dbReference>
<accession>A0A6P6NMF4</accession>
<reference evidence="2" key="1">
    <citation type="submission" date="2025-08" db="UniProtKB">
        <authorList>
            <consortium name="RefSeq"/>
        </authorList>
    </citation>
    <scope>IDENTIFICATION</scope>
    <source>
        <strain evidence="2">Wakin</strain>
        <tissue evidence="2">Muscle</tissue>
    </source>
</reference>
<sequence length="502" mass="57340">MTVAPWDVAALTEMMSCGKDGTYSAPISIVSTTPPLLSLSIVFSQNLQRLSSIIRCISHHKGKAFIIQQLNQFCIRVVCHNYNYHCVYCSSIKRRDNFVAHLKGCKTASKLTTIRDLPPLTASRSFIKSQLRNSIVVKANCPHCHITIQKKNLRKNLERKHTKSRDDITASHHLYSDCIDRANGVYAVQKHFLSSSVPIHVVYKIWGAEQNVRCEFPSCQVEMDLARRSGLSHYKCHHLRSLDYCGSFADDPSLSESTLTEMVRLKWFGSERKRDCLQRQSLATQDNKPLSVATKVTMPSLKRCISVYEPHASYYAQLGRIMVTYDVKLNSWHCPCARSRRSCLHKYIAKWHLFQTERQLFRTIQSTDQTTPVHESVDDADLLYPPTKELESMIWYVMNNKTIPAALPEHLRLPSFSSTYPTSLIPDEMFCHRCAGNVPLSDPLLITSKAKILTNTRIIHDVATYSKCCHQCGIQYRYQECKDGLHNFNDSVILDLPLCLHL</sequence>
<dbReference type="OrthoDB" id="8948380at2759"/>
<name>A0A6P6NMF4_CARAU</name>
<dbReference type="AlphaFoldDB" id="A0A6P6NMF4"/>
<dbReference type="GeneID" id="113083309"/>